<reference evidence="1" key="1">
    <citation type="submission" date="2018-05" db="EMBL/GenBank/DDBJ databases">
        <authorList>
            <person name="Lanie J.A."/>
            <person name="Ng W.-L."/>
            <person name="Kazmierczak K.M."/>
            <person name="Andrzejewski T.M."/>
            <person name="Davidsen T.M."/>
            <person name="Wayne K.J."/>
            <person name="Tettelin H."/>
            <person name="Glass J.I."/>
            <person name="Rusch D."/>
            <person name="Podicherti R."/>
            <person name="Tsui H.-C.T."/>
            <person name="Winkler M.E."/>
        </authorList>
    </citation>
    <scope>NUCLEOTIDE SEQUENCE</scope>
</reference>
<feature type="non-terminal residue" evidence="1">
    <location>
        <position position="78"/>
    </location>
</feature>
<name>A0A382MRB7_9ZZZZ</name>
<dbReference type="Gene3D" id="1.10.287.1060">
    <property type="entry name" value="ESAT-6-like"/>
    <property type="match status" value="1"/>
</dbReference>
<proteinExistence type="predicted"/>
<organism evidence="1">
    <name type="scientific">marine metagenome</name>
    <dbReference type="NCBI Taxonomy" id="408172"/>
    <lineage>
        <taxon>unclassified sequences</taxon>
        <taxon>metagenomes</taxon>
        <taxon>ecological metagenomes</taxon>
    </lineage>
</organism>
<gene>
    <name evidence="1" type="ORF">METZ01_LOCUS302846</name>
</gene>
<dbReference type="AlphaFoldDB" id="A0A382MRB7"/>
<protein>
    <submittedName>
        <fullName evidence="1">Uncharacterized protein</fullName>
    </submittedName>
</protein>
<dbReference type="EMBL" id="UINC01094609">
    <property type="protein sequence ID" value="SVC49992.1"/>
    <property type="molecule type" value="Genomic_DNA"/>
</dbReference>
<accession>A0A382MRB7</accession>
<evidence type="ECO:0000313" key="1">
    <source>
        <dbReference type="EMBL" id="SVC49992.1"/>
    </source>
</evidence>
<sequence length="78" mass="9059">MKTFEDKLDKILEIPPSSIIKKPPERKMVESNANDLDTDYRYARENIYNIIERGQEAIEDLLQDARDSGNARMFEVIG</sequence>